<dbReference type="PROSITE" id="PS50283">
    <property type="entry name" value="NA_SOLUT_SYMP_3"/>
    <property type="match status" value="1"/>
</dbReference>
<feature type="transmembrane region" description="Helical" evidence="7">
    <location>
        <begin position="665"/>
        <end position="685"/>
    </location>
</feature>
<evidence type="ECO:0000256" key="1">
    <source>
        <dbReference type="ARBA" id="ARBA00004141"/>
    </source>
</evidence>
<name>A0AAW6U0R7_9BACT</name>
<feature type="transmembrane region" description="Helical" evidence="7">
    <location>
        <begin position="554"/>
        <end position="578"/>
    </location>
</feature>
<evidence type="ECO:0000313" key="9">
    <source>
        <dbReference type="Proteomes" id="UP001431776"/>
    </source>
</evidence>
<dbReference type="PANTHER" id="PTHR11819:SF195">
    <property type="entry name" value="SODIUM_GLUCOSE COTRANSPORTER 4"/>
    <property type="match status" value="1"/>
</dbReference>
<feature type="transmembrane region" description="Helical" evidence="7">
    <location>
        <begin position="478"/>
        <end position="501"/>
    </location>
</feature>
<evidence type="ECO:0000256" key="6">
    <source>
        <dbReference type="RuleBase" id="RU362091"/>
    </source>
</evidence>
<comment type="caution">
    <text evidence="8">The sequence shown here is derived from an EMBL/GenBank/DDBJ whole genome shotgun (WGS) entry which is preliminary data.</text>
</comment>
<dbReference type="InterPro" id="IPR001734">
    <property type="entry name" value="Na/solute_symporter"/>
</dbReference>
<dbReference type="AlphaFoldDB" id="A0AAW6U0R7"/>
<keyword evidence="5 7" id="KW-0472">Membrane</keyword>
<keyword evidence="4 7" id="KW-1133">Transmembrane helix</keyword>
<dbReference type="InterPro" id="IPR038377">
    <property type="entry name" value="Na/Glc_symporter_sf"/>
</dbReference>
<feature type="transmembrane region" description="Helical" evidence="7">
    <location>
        <begin position="159"/>
        <end position="177"/>
    </location>
</feature>
<gene>
    <name evidence="8" type="ORF">QJ522_20660</name>
</gene>
<evidence type="ECO:0000256" key="3">
    <source>
        <dbReference type="ARBA" id="ARBA00022692"/>
    </source>
</evidence>
<feature type="transmembrane region" description="Helical" evidence="7">
    <location>
        <begin position="6"/>
        <end position="24"/>
    </location>
</feature>
<feature type="transmembrane region" description="Helical" evidence="7">
    <location>
        <begin position="585"/>
        <end position="604"/>
    </location>
</feature>
<sequence>MSFNWLDVTVFVGFVAAVVSVGLYKSRHEKTGEDYFLAGRGLKWWLIGFSLIAANISSEQFVGMSGDAAKHVGLAIASYEWMAAITLVVVAFAFLPYFLRAGIYTMPEFLEYRYNAAARTIMAVLTLLVYMLLLGSVTYSGALTISTMAAKMDPARSISIQNAALVIGIIAMVYVAAGGLKACAWADLIQGSALILGGACIMVFAFKKLGAATEPLAFVEDVRTGAVGFKTFAQDTGAIDRFWELNKVRMNMFLPKDDKILPWTALMLGLWIPNFYYWGLNQYITQRTLGSASLSEGQKGIVFSAFMKLLIPFVIVVPGIIAFNLFANDMQNQSAGDNAATIAKYAQANPETRLIDVVEAPTEDAVAAWPAGRFMIAVYADEASMKAARMQNPFVLPLTKDTYDALKIGEYTVFDSDDKAWQTIFPALASELEPYNRFVRDAAKAAGATVTTEKFIAYKYDTALGQLLSSVLPARTGLVGFVLAALLGAIVSSLAAMLNAASTIFTMDIFKKYIHPGAGQKTIVTLGRICVIAFSFVAVFLAPQLGNPKIGPGIFTIIQASQGFLSPGILAVFAFGLLVRKAPPIAGVVGLVLNVVAYGLLWYLSTLPGFMALPKMDIIIGNFLNRMAICFGLCLVVMTMITIVKPLAQPVEFHSKTDLNLTSSGGAKLAGIVVVVITLVLYVLFSPLGLAK</sequence>
<accession>A0AAW6U0R7</accession>
<evidence type="ECO:0000256" key="4">
    <source>
        <dbReference type="ARBA" id="ARBA00022989"/>
    </source>
</evidence>
<dbReference type="InterPro" id="IPR018212">
    <property type="entry name" value="Na/solute_symporter_CS"/>
</dbReference>
<evidence type="ECO:0000313" key="8">
    <source>
        <dbReference type="EMBL" id="MDI6451485.1"/>
    </source>
</evidence>
<keyword evidence="3 7" id="KW-0812">Transmembrane</keyword>
<feature type="transmembrane region" description="Helical" evidence="7">
    <location>
        <begin position="260"/>
        <end position="280"/>
    </location>
</feature>
<comment type="subcellular location">
    <subcellularLocation>
        <location evidence="1">Membrane</location>
        <topology evidence="1">Multi-pass membrane protein</topology>
    </subcellularLocation>
</comment>
<dbReference type="EMBL" id="JASCXX010000037">
    <property type="protein sequence ID" value="MDI6451485.1"/>
    <property type="molecule type" value="Genomic_DNA"/>
</dbReference>
<feature type="transmembrane region" description="Helical" evidence="7">
    <location>
        <begin position="81"/>
        <end position="99"/>
    </location>
</feature>
<dbReference type="Pfam" id="PF00474">
    <property type="entry name" value="SSF"/>
    <property type="match status" value="2"/>
</dbReference>
<feature type="transmembrane region" description="Helical" evidence="7">
    <location>
        <begin position="624"/>
        <end position="644"/>
    </location>
</feature>
<dbReference type="Gene3D" id="1.20.1730.10">
    <property type="entry name" value="Sodium/glucose cotransporter"/>
    <property type="match status" value="1"/>
</dbReference>
<feature type="transmembrane region" description="Helical" evidence="7">
    <location>
        <begin position="184"/>
        <end position="206"/>
    </location>
</feature>
<dbReference type="GO" id="GO:0005412">
    <property type="term" value="F:D-glucose:sodium symporter activity"/>
    <property type="evidence" value="ECO:0007669"/>
    <property type="project" value="TreeGrafter"/>
</dbReference>
<feature type="transmembrane region" description="Helical" evidence="7">
    <location>
        <begin position="44"/>
        <end position="61"/>
    </location>
</feature>
<dbReference type="PROSITE" id="PS00456">
    <property type="entry name" value="NA_SOLUT_SYMP_1"/>
    <property type="match status" value="1"/>
</dbReference>
<evidence type="ECO:0000256" key="5">
    <source>
        <dbReference type="ARBA" id="ARBA00023136"/>
    </source>
</evidence>
<dbReference type="Proteomes" id="UP001431776">
    <property type="component" value="Unassembled WGS sequence"/>
</dbReference>
<evidence type="ECO:0000256" key="7">
    <source>
        <dbReference type="SAM" id="Phobius"/>
    </source>
</evidence>
<protein>
    <submittedName>
        <fullName evidence="8">Sodium/solute symporter</fullName>
    </submittedName>
</protein>
<feature type="transmembrane region" description="Helical" evidence="7">
    <location>
        <begin position="522"/>
        <end position="542"/>
    </location>
</feature>
<reference evidence="8" key="1">
    <citation type="submission" date="2023-05" db="EMBL/GenBank/DDBJ databases">
        <title>Anaerotaeda fermentans gen. nov., sp. nov., a novel anaerobic planctomycete of the new family within the order Sedimentisphaerales isolated from Taman Peninsula, Russia.</title>
        <authorList>
            <person name="Khomyakova M.A."/>
            <person name="Merkel A.Y."/>
            <person name="Slobodkin A.I."/>
        </authorList>
    </citation>
    <scope>NUCLEOTIDE SEQUENCE</scope>
    <source>
        <strain evidence="8">M17dextr</strain>
    </source>
</reference>
<proteinExistence type="inferred from homology"/>
<feature type="transmembrane region" description="Helical" evidence="7">
    <location>
        <begin position="120"/>
        <end position="139"/>
    </location>
</feature>
<dbReference type="RefSeq" id="WP_349246891.1">
    <property type="nucleotide sequence ID" value="NZ_JASCXX010000037.1"/>
</dbReference>
<keyword evidence="9" id="KW-1185">Reference proteome</keyword>
<comment type="similarity">
    <text evidence="2 6">Belongs to the sodium:solute symporter (SSF) (TC 2.A.21) family.</text>
</comment>
<dbReference type="GO" id="GO:0005886">
    <property type="term" value="C:plasma membrane"/>
    <property type="evidence" value="ECO:0007669"/>
    <property type="project" value="TreeGrafter"/>
</dbReference>
<organism evidence="8 9">
    <name type="scientific">Anaerobaca lacustris</name>
    <dbReference type="NCBI Taxonomy" id="3044600"/>
    <lineage>
        <taxon>Bacteria</taxon>
        <taxon>Pseudomonadati</taxon>
        <taxon>Planctomycetota</taxon>
        <taxon>Phycisphaerae</taxon>
        <taxon>Sedimentisphaerales</taxon>
        <taxon>Anaerobacaceae</taxon>
        <taxon>Anaerobaca</taxon>
    </lineage>
</organism>
<dbReference type="NCBIfam" id="TIGR00813">
    <property type="entry name" value="sss"/>
    <property type="match status" value="1"/>
</dbReference>
<feature type="transmembrane region" description="Helical" evidence="7">
    <location>
        <begin position="301"/>
        <end position="327"/>
    </location>
</feature>
<evidence type="ECO:0000256" key="2">
    <source>
        <dbReference type="ARBA" id="ARBA00006434"/>
    </source>
</evidence>
<dbReference type="PANTHER" id="PTHR11819">
    <property type="entry name" value="SOLUTE CARRIER FAMILY 5"/>
    <property type="match status" value="1"/>
</dbReference>